<accession>Q4UHP5</accession>
<dbReference type="InterPro" id="IPR040892">
    <property type="entry name" value="RPN1_N"/>
</dbReference>
<dbReference type="InterPro" id="IPR002015">
    <property type="entry name" value="Proteasome/cyclosome_rpt"/>
</dbReference>
<feature type="compositionally biased region" description="Polar residues" evidence="4">
    <location>
        <begin position="789"/>
        <end position="801"/>
    </location>
</feature>
<keyword evidence="2" id="KW-0677">Repeat</keyword>
<dbReference type="GeneID" id="3863700"/>
<dbReference type="EMBL" id="CR940347">
    <property type="protein sequence ID" value="CAI73394.1"/>
    <property type="molecule type" value="Genomic_DNA"/>
</dbReference>
<dbReference type="KEGG" id="tan:TA06145"/>
<dbReference type="PANTHER" id="PTHR10943">
    <property type="entry name" value="26S PROTEASOME NON-ATPASE REGULATORY SUBUNIT"/>
    <property type="match status" value="1"/>
</dbReference>
<feature type="domain" description="26S proteasome non-ATPase regulatory subunit RPN1 C-terminal" evidence="6">
    <location>
        <begin position="1051"/>
        <end position="1099"/>
    </location>
</feature>
<sequence length="1105" mass="120401">MSKNKENLSEVDAAYKEELDSLVLDLLNRDLCSPESESILLKLVDHATNDFGNISTIPKSLQFLISHKVALDEYYKRYTLKNGQDNFPLVLLLEIISFLDAINLNDSANNGNSSEDHGSSKVPEAPSFKLLLYKLEANLIAQRLNNLVSSDCHPETAQNALKNGVNNVNSELGGDTTQYKHSKTPVLSDVAKKMLSERKVSDWGNEYLISLSSQIVSYYSTLSTRQFLSNNAINVSNLNNNTVNFPDSVNLVNNADGVKKTVVGEVNTGLVIFESLKLIEEMTSYWLANGFEFDAIDLLLEVDRIESLEDKCSDDYDLVTRVSSYLAAVSAYGATLTETCRILTVTYNILLRNGRYLEATRVALKLNQYDKVIEVLNKCKDINTLKQIALFLGSNHLFIPSLTDASSNTGMNLDIDIDYTVVYLNSGENRSSLFLSLCKELDILDPKHPNDVFKGYPSKSNLNLTQSISGVSIDSARDNLSYTFVNSFINCASSKDKLITTSTQSDKDSSATNEQESSKDKSGEPDFWLFKHQGYGLLCASASLGLIHLWNLDEGLSEIDKYQYSTDQYIRSGSYFAFGLVSCGVASELDPVQGLLVDKLDSTNFLERLGAILGLTFAYSGTNRNDMLELLTPHVVDLSSIECSLFSSLALSVIFVGTGNQESSEAILQVLIEYISSHTDSTPNLKYVRMYLCSLGLLQMCRGELCEPVLDALSVLGKYEKVAVTLVESFAYATSGDVLKVQTLLKNCSATSTTSTNASNTTAANTDSDTNTNTAGNIDGTGNIRDTETNATGTTNVNSTKDTNAGDNNTNSGTNTNGNTDNTNAETSNSGGEGNAAKEDNSVDNELYGVSILCISLLSMGESIGSSMLVRLLEHPLQCGTVHERRAVPLAIALVNVSNPAPAIVSALSKLSHDTDKDVSLCAILGLGLVGAGTNNSRISQLLQNIAKHSYRDSTLMYVLRISVGLLFMGKGTLTLTPLHSDSFILNKTSLAGLIITLFCALDLRSLVCEEFPFLPFFLALAVRPKWLITLNQDLEVVHIPVRVGTAVDTIGTAGKQRKISGFQTHKSPVLIGVGERAELATEEFETFTPFLEDIVLTTQVSHDH</sequence>
<dbReference type="GO" id="GO:0043161">
    <property type="term" value="P:proteasome-mediated ubiquitin-dependent protein catabolic process"/>
    <property type="evidence" value="ECO:0007669"/>
    <property type="project" value="TreeGrafter"/>
</dbReference>
<feature type="compositionally biased region" description="Low complexity" evidence="4">
    <location>
        <begin position="802"/>
        <end position="824"/>
    </location>
</feature>
<dbReference type="GO" id="GO:0008540">
    <property type="term" value="C:proteasome regulatory particle, base subcomplex"/>
    <property type="evidence" value="ECO:0007669"/>
    <property type="project" value="TreeGrafter"/>
</dbReference>
<dbReference type="Proteomes" id="UP000001950">
    <property type="component" value="Chromosome 1"/>
</dbReference>
<dbReference type="InParanoid" id="Q4UHP5"/>
<dbReference type="InterPro" id="IPR011989">
    <property type="entry name" value="ARM-like"/>
</dbReference>
<dbReference type="Pfam" id="PF17781">
    <property type="entry name" value="RPN1_RPN2_N"/>
    <property type="match status" value="1"/>
</dbReference>
<organism evidence="7 8">
    <name type="scientific">Theileria annulata</name>
    <dbReference type="NCBI Taxonomy" id="5874"/>
    <lineage>
        <taxon>Eukaryota</taxon>
        <taxon>Sar</taxon>
        <taxon>Alveolata</taxon>
        <taxon>Apicomplexa</taxon>
        <taxon>Aconoidasida</taxon>
        <taxon>Piroplasmida</taxon>
        <taxon>Theileriidae</taxon>
        <taxon>Theileria</taxon>
    </lineage>
</organism>
<reference evidence="7 8" key="1">
    <citation type="journal article" date="2005" name="Science">
        <title>Genome of the host-cell transforming parasite Theileria annulata compared with T. parva.</title>
        <authorList>
            <person name="Pain A."/>
            <person name="Renauld H."/>
            <person name="Berriman M."/>
            <person name="Murphy L."/>
            <person name="Yeats C.A."/>
            <person name="Weir W."/>
            <person name="Kerhornou A."/>
            <person name="Aslett M."/>
            <person name="Bishop R."/>
            <person name="Bouchier C."/>
            <person name="Cochet M."/>
            <person name="Coulson R.M.R."/>
            <person name="Cronin A."/>
            <person name="de Villiers E.P."/>
            <person name="Fraser A."/>
            <person name="Fosker N."/>
            <person name="Gardner M."/>
            <person name="Goble A."/>
            <person name="Griffiths-Jones S."/>
            <person name="Harris D.E."/>
            <person name="Katzer F."/>
            <person name="Larke N."/>
            <person name="Lord A."/>
            <person name="Maser P."/>
            <person name="McKellar S."/>
            <person name="Mooney P."/>
            <person name="Morton F."/>
            <person name="Nene V."/>
            <person name="O'Neil S."/>
            <person name="Price C."/>
            <person name="Quail M.A."/>
            <person name="Rabbinowitsch E."/>
            <person name="Rawlings N.D."/>
            <person name="Rutter S."/>
            <person name="Saunders D."/>
            <person name="Seeger K."/>
            <person name="Shah T."/>
            <person name="Squares R."/>
            <person name="Squares S."/>
            <person name="Tivey A."/>
            <person name="Walker A.R."/>
            <person name="Woodward J."/>
            <person name="Dobbelaere D.A.E."/>
            <person name="Langsley G."/>
            <person name="Rajandream M.A."/>
            <person name="McKeever D."/>
            <person name="Shiels B."/>
            <person name="Tait A."/>
            <person name="Barrell B.G."/>
            <person name="Hall N."/>
        </authorList>
    </citation>
    <scope>NUCLEOTIDE SEQUENCE [LARGE SCALE GENOMIC DNA]</scope>
    <source>
        <strain evidence="8">Ankara</strain>
    </source>
</reference>
<dbReference type="STRING" id="5874.Q4UHP5"/>
<dbReference type="Pfam" id="PF01851">
    <property type="entry name" value="PC_rep"/>
    <property type="match status" value="2"/>
</dbReference>
<dbReference type="InterPro" id="IPR041433">
    <property type="entry name" value="RPN1_C"/>
</dbReference>
<evidence type="ECO:0000256" key="1">
    <source>
        <dbReference type="ARBA" id="ARBA00005460"/>
    </source>
</evidence>
<protein>
    <submittedName>
        <fullName evidence="7">26S proteasome regulatory subunit, putative</fullName>
    </submittedName>
</protein>
<dbReference type="eggNOG" id="KOG2005">
    <property type="taxonomic scope" value="Eukaryota"/>
</dbReference>
<feature type="region of interest" description="Disordered" evidence="4">
    <location>
        <begin position="502"/>
        <end position="523"/>
    </location>
</feature>
<feature type="compositionally biased region" description="Polar residues" evidence="4">
    <location>
        <begin position="502"/>
        <end position="515"/>
    </location>
</feature>
<dbReference type="InterPro" id="IPR016024">
    <property type="entry name" value="ARM-type_fold"/>
</dbReference>
<dbReference type="RefSeq" id="XP_954071.1">
    <property type="nucleotide sequence ID" value="XM_948978.1"/>
</dbReference>
<evidence type="ECO:0000256" key="2">
    <source>
        <dbReference type="ARBA" id="ARBA00022737"/>
    </source>
</evidence>
<feature type="compositionally biased region" description="Low complexity" evidence="4">
    <location>
        <begin position="751"/>
        <end position="775"/>
    </location>
</feature>
<dbReference type="SUPFAM" id="SSF48371">
    <property type="entry name" value="ARM repeat"/>
    <property type="match status" value="1"/>
</dbReference>
<feature type="region of interest" description="Disordered" evidence="4">
    <location>
        <begin position="751"/>
        <end position="840"/>
    </location>
</feature>
<dbReference type="GO" id="GO:0005634">
    <property type="term" value="C:nucleus"/>
    <property type="evidence" value="ECO:0007669"/>
    <property type="project" value="TreeGrafter"/>
</dbReference>
<proteinExistence type="inferred from homology"/>
<evidence type="ECO:0000259" key="5">
    <source>
        <dbReference type="Pfam" id="PF17781"/>
    </source>
</evidence>
<feature type="domain" description="RPN1 N-terminal" evidence="5">
    <location>
        <begin position="53"/>
        <end position="455"/>
    </location>
</feature>
<dbReference type="FunCoup" id="Q4UHP5">
    <property type="interactions" value="568"/>
</dbReference>
<dbReference type="PANTHER" id="PTHR10943:SF1">
    <property type="entry name" value="26S PROTEASOME NON-ATPASE REGULATORY SUBUNIT 2"/>
    <property type="match status" value="1"/>
</dbReference>
<dbReference type="Gene3D" id="1.25.10.10">
    <property type="entry name" value="Leucine-rich Repeat Variant"/>
    <property type="match status" value="1"/>
</dbReference>
<dbReference type="OMA" id="LNYRMIG"/>
<dbReference type="GO" id="GO:0034515">
    <property type="term" value="C:proteasome storage granule"/>
    <property type="evidence" value="ECO:0007669"/>
    <property type="project" value="TreeGrafter"/>
</dbReference>
<evidence type="ECO:0000259" key="6">
    <source>
        <dbReference type="Pfam" id="PF18051"/>
    </source>
</evidence>
<keyword evidence="3 7" id="KW-0647">Proteasome</keyword>
<evidence type="ECO:0000313" key="7">
    <source>
        <dbReference type="EMBL" id="CAI73394.1"/>
    </source>
</evidence>
<dbReference type="VEuPathDB" id="PiroplasmaDB:TA06145"/>
<comment type="similarity">
    <text evidence="1">Belongs to the proteasome subunit S2 family.</text>
</comment>
<keyword evidence="8" id="KW-1185">Reference proteome</keyword>
<dbReference type="Pfam" id="PF18051">
    <property type="entry name" value="RPN1_C"/>
    <property type="match status" value="1"/>
</dbReference>
<evidence type="ECO:0000313" key="8">
    <source>
        <dbReference type="Proteomes" id="UP000001950"/>
    </source>
</evidence>
<name>Q4UHP5_THEAN</name>
<gene>
    <name evidence="7" type="ORF">TA06145</name>
</gene>
<dbReference type="OrthoDB" id="10252509at2759"/>
<evidence type="ECO:0000256" key="4">
    <source>
        <dbReference type="SAM" id="MobiDB-lite"/>
    </source>
</evidence>
<dbReference type="AlphaFoldDB" id="Q4UHP5"/>
<evidence type="ECO:0000256" key="3">
    <source>
        <dbReference type="ARBA" id="ARBA00022942"/>
    </source>
</evidence>